<feature type="chain" id="PRO_5045761923" description="Lipoprotein" evidence="1">
    <location>
        <begin position="23"/>
        <end position="168"/>
    </location>
</feature>
<protein>
    <recommendedName>
        <fullName evidence="4">Lipoprotein</fullName>
    </recommendedName>
</protein>
<dbReference type="RefSeq" id="WP_286650276.1">
    <property type="nucleotide sequence ID" value="NZ_JACAGK010000003.1"/>
</dbReference>
<sequence length="168" mass="18470">MRVILKTIPAALLILASCNNQSKQNQTTNADTTETEQLQTPANNAIPYVLAQNYFVKNTIGEDRNGIHKIETQAAFDELFSPAATMGKDGKPTPIDFDKQYVIAIISATSDLTPTIDSIAVEKQGEEIAVTYKEVLGEKQSFSVRPVAILLVDNQFQGNLKTEIQQEI</sequence>
<dbReference type="EMBL" id="JACAGK010000003">
    <property type="protein sequence ID" value="MDM1046949.1"/>
    <property type="molecule type" value="Genomic_DNA"/>
</dbReference>
<accession>A0ABT7NID5</accession>
<dbReference type="PROSITE" id="PS51257">
    <property type="entry name" value="PROKAR_LIPOPROTEIN"/>
    <property type="match status" value="1"/>
</dbReference>
<organism evidence="2 3">
    <name type="scientific">Sphingobacterium hotanense</name>
    <dbReference type="NCBI Taxonomy" id="649196"/>
    <lineage>
        <taxon>Bacteria</taxon>
        <taxon>Pseudomonadati</taxon>
        <taxon>Bacteroidota</taxon>
        <taxon>Sphingobacteriia</taxon>
        <taxon>Sphingobacteriales</taxon>
        <taxon>Sphingobacteriaceae</taxon>
        <taxon>Sphingobacterium</taxon>
    </lineage>
</organism>
<evidence type="ECO:0000313" key="2">
    <source>
        <dbReference type="EMBL" id="MDM1046949.1"/>
    </source>
</evidence>
<name>A0ABT7NID5_9SPHI</name>
<reference evidence="2" key="1">
    <citation type="submission" date="2020-06" db="EMBL/GenBank/DDBJ databases">
        <authorList>
            <person name="Dong N."/>
        </authorList>
    </citation>
    <scope>NUCLEOTIDE SEQUENCE</scope>
    <source>
        <strain evidence="2">R1692</strain>
    </source>
</reference>
<gene>
    <name evidence="2" type="ORF">HX018_01650</name>
</gene>
<evidence type="ECO:0000256" key="1">
    <source>
        <dbReference type="SAM" id="SignalP"/>
    </source>
</evidence>
<reference evidence="2" key="2">
    <citation type="journal article" date="2022" name="Sci. Total Environ.">
        <title>Prevalence, transmission, and molecular epidemiology of tet(X)-positive bacteria among humans, animals, and environmental niches in China: An epidemiological, and genomic-based study.</title>
        <authorList>
            <person name="Dong N."/>
            <person name="Zeng Y."/>
            <person name="Cai C."/>
            <person name="Sun C."/>
            <person name="Lu J."/>
            <person name="Liu C."/>
            <person name="Zhou H."/>
            <person name="Sun Q."/>
            <person name="Shu L."/>
            <person name="Wang H."/>
            <person name="Wang Y."/>
            <person name="Wang S."/>
            <person name="Wu C."/>
            <person name="Chan E.W."/>
            <person name="Chen G."/>
            <person name="Shen Z."/>
            <person name="Chen S."/>
            <person name="Zhang R."/>
        </authorList>
    </citation>
    <scope>NUCLEOTIDE SEQUENCE</scope>
    <source>
        <strain evidence="2">R1692</strain>
    </source>
</reference>
<feature type="signal peptide" evidence="1">
    <location>
        <begin position="1"/>
        <end position="22"/>
    </location>
</feature>
<comment type="caution">
    <text evidence="2">The sequence shown here is derived from an EMBL/GenBank/DDBJ whole genome shotgun (WGS) entry which is preliminary data.</text>
</comment>
<keyword evidence="1" id="KW-0732">Signal</keyword>
<proteinExistence type="predicted"/>
<evidence type="ECO:0000313" key="3">
    <source>
        <dbReference type="Proteomes" id="UP001170954"/>
    </source>
</evidence>
<keyword evidence="3" id="KW-1185">Reference proteome</keyword>
<evidence type="ECO:0008006" key="4">
    <source>
        <dbReference type="Google" id="ProtNLM"/>
    </source>
</evidence>
<dbReference type="Proteomes" id="UP001170954">
    <property type="component" value="Unassembled WGS sequence"/>
</dbReference>